<proteinExistence type="predicted"/>
<keyword evidence="3" id="KW-1185">Reference proteome</keyword>
<feature type="signal peptide" evidence="1">
    <location>
        <begin position="1"/>
        <end position="18"/>
    </location>
</feature>
<feature type="chain" id="PRO_5020196438" evidence="1">
    <location>
        <begin position="19"/>
        <end position="156"/>
    </location>
</feature>
<dbReference type="Proteomes" id="UP000257039">
    <property type="component" value="Unassembled WGS sequence"/>
</dbReference>
<dbReference type="EMBL" id="NDXW01000001">
    <property type="protein sequence ID" value="RDH42079.1"/>
    <property type="molecule type" value="Genomic_DNA"/>
</dbReference>
<evidence type="ECO:0000256" key="1">
    <source>
        <dbReference type="SAM" id="SignalP"/>
    </source>
</evidence>
<evidence type="ECO:0000313" key="3">
    <source>
        <dbReference type="Proteomes" id="UP000257039"/>
    </source>
</evidence>
<accession>A0A4P9VI11</accession>
<organism evidence="2 3">
    <name type="scientific">Zooshikella ganghwensis</name>
    <dbReference type="NCBI Taxonomy" id="202772"/>
    <lineage>
        <taxon>Bacteria</taxon>
        <taxon>Pseudomonadati</taxon>
        <taxon>Pseudomonadota</taxon>
        <taxon>Gammaproteobacteria</taxon>
        <taxon>Oceanospirillales</taxon>
        <taxon>Zooshikellaceae</taxon>
        <taxon>Zooshikella</taxon>
    </lineage>
</organism>
<evidence type="ECO:0000313" key="2">
    <source>
        <dbReference type="EMBL" id="RDH42079.1"/>
    </source>
</evidence>
<protein>
    <submittedName>
        <fullName evidence="2">Uncharacterized protein</fullName>
    </submittedName>
</protein>
<name>A0A4P9VI11_9GAMM</name>
<dbReference type="RefSeq" id="WP_094785637.1">
    <property type="nucleotide sequence ID" value="NZ_NDXW01000001.1"/>
</dbReference>
<comment type="caution">
    <text evidence="2">The sequence shown here is derived from an EMBL/GenBank/DDBJ whole genome shotgun (WGS) entry which is preliminary data.</text>
</comment>
<keyword evidence="1" id="KW-0732">Signal</keyword>
<dbReference type="AlphaFoldDB" id="A0A4P9VI11"/>
<gene>
    <name evidence="2" type="ORF">B9G39_00715</name>
</gene>
<sequence length="156" mass="17720">MNKLCLTLVWFAACPALAYQLEFSWFESHAVNCENLSDKLEDTVSFAEPDTSSFRKLLTVTVPVNSTGTIHRYIETPTLKATVAGSITGNEKKYINTHLYLIELSDDEDLSITDYTTSLEKNKLFILRNEQTCVRSLSNQFDVQKTHTMATVKWVD</sequence>
<reference evidence="2 3" key="1">
    <citation type="submission" date="2017-04" db="EMBL/GenBank/DDBJ databases">
        <title>Draft genome sequence of Zooshikella ganghwensis VG4 isolated from Red Sea sediments.</title>
        <authorList>
            <person name="Rehman Z."/>
            <person name="Alam I."/>
            <person name="Kamau A."/>
            <person name="Bajic V."/>
            <person name="Leiknes T."/>
        </authorList>
    </citation>
    <scope>NUCLEOTIDE SEQUENCE [LARGE SCALE GENOMIC DNA]</scope>
    <source>
        <strain evidence="2 3">VG4</strain>
    </source>
</reference>